<feature type="region of interest" description="Disordered" evidence="1">
    <location>
        <begin position="282"/>
        <end position="318"/>
    </location>
</feature>
<feature type="region of interest" description="Disordered" evidence="1">
    <location>
        <begin position="200"/>
        <end position="254"/>
    </location>
</feature>
<gene>
    <name evidence="2" type="ORF">AALO_G00213950</name>
</gene>
<organism evidence="2 3">
    <name type="scientific">Alosa alosa</name>
    <name type="common">allis shad</name>
    <dbReference type="NCBI Taxonomy" id="278164"/>
    <lineage>
        <taxon>Eukaryota</taxon>
        <taxon>Metazoa</taxon>
        <taxon>Chordata</taxon>
        <taxon>Craniata</taxon>
        <taxon>Vertebrata</taxon>
        <taxon>Euteleostomi</taxon>
        <taxon>Actinopterygii</taxon>
        <taxon>Neopterygii</taxon>
        <taxon>Teleostei</taxon>
        <taxon>Clupei</taxon>
        <taxon>Clupeiformes</taxon>
        <taxon>Clupeoidei</taxon>
        <taxon>Clupeidae</taxon>
        <taxon>Alosa</taxon>
    </lineage>
</organism>
<sequence length="574" mass="63658">MLARKSTRKHTYGGQLECKGMEVKSILRRTQSLRSVHTERTLSVTEVGLRDRKKSVSELVAEYRFTSKGKAPISEHEKQENTPAFVPPVLAPAPVPEPTVDPEVESPVAKVRNSIVRERSRSLSERQPQPLSRAKSMESLPRGTGAPGGTSALKALFESKVMTPRELKHGGKSPLNSLRVSRDAQVKAEAEEVVEKVNEVKKNNSHDPPPLMSQAEEATPKVVRRSRPERRQTVSGVYLDRTSQTSDDKEKRRSLADFGWEKSSISVKAISALFQSKAAAVETSGNQGMDSFSPSGKRPKGIKMTEDSQASKSDLSETHLTDDPLQFAAKRPQAHSANMTQNPMRPCLSPTPPSKEAFSALYQQRQKCELKRLLKHTCPELKSLDGVVDEELADVLRSESTAEDTGYQGEVLSRRWIFENCAFENVGDPNDSKTHLEGEGHEELEIKGFFPLQETTEEQMEISSLEEADEEVKGDVKGTIKSLLANAQDKMGPGPRKVEESERGNVELFRKCIEKGDLEYLKSLQKTPSEEELNSAEEAKSPIMEDNATESISGNVKNIKNIFSCQGLISYQSK</sequence>
<accession>A0AAV6G0D3</accession>
<feature type="compositionally biased region" description="Polar residues" evidence="1">
    <location>
        <begin position="283"/>
        <end position="294"/>
    </location>
</feature>
<evidence type="ECO:0000313" key="3">
    <source>
        <dbReference type="Proteomes" id="UP000823561"/>
    </source>
</evidence>
<dbReference type="GO" id="GO:0051015">
    <property type="term" value="F:actin filament binding"/>
    <property type="evidence" value="ECO:0007669"/>
    <property type="project" value="TreeGrafter"/>
</dbReference>
<dbReference type="AlphaFoldDB" id="A0AAV6G0D3"/>
<name>A0AAV6G0D3_9TELE</name>
<keyword evidence="3" id="KW-1185">Reference proteome</keyword>
<dbReference type="GO" id="GO:0005925">
    <property type="term" value="C:focal adhesion"/>
    <property type="evidence" value="ECO:0007669"/>
    <property type="project" value="TreeGrafter"/>
</dbReference>
<feature type="compositionally biased region" description="Basic and acidic residues" evidence="1">
    <location>
        <begin position="115"/>
        <end position="124"/>
    </location>
</feature>
<comment type="caution">
    <text evidence="2">The sequence shown here is derived from an EMBL/GenBank/DDBJ whole genome shotgun (WGS) entry which is preliminary data.</text>
</comment>
<protein>
    <submittedName>
        <fullName evidence="2">Uncharacterized protein</fullName>
    </submittedName>
</protein>
<evidence type="ECO:0000256" key="1">
    <source>
        <dbReference type="SAM" id="MobiDB-lite"/>
    </source>
</evidence>
<reference evidence="2" key="1">
    <citation type="submission" date="2020-10" db="EMBL/GenBank/DDBJ databases">
        <title>Chromosome-scale genome assembly of the Allis shad, Alosa alosa.</title>
        <authorList>
            <person name="Margot Z."/>
            <person name="Christophe K."/>
            <person name="Cabau C."/>
            <person name="Louis A."/>
            <person name="Berthelot C."/>
            <person name="Parey E."/>
            <person name="Roest Crollius H."/>
            <person name="Montfort J."/>
            <person name="Robinson-Rechavi M."/>
            <person name="Bucao C."/>
            <person name="Bouchez O."/>
            <person name="Gislard M."/>
            <person name="Lluch J."/>
            <person name="Milhes M."/>
            <person name="Lampietro C."/>
            <person name="Lopez Roques C."/>
            <person name="Donnadieu C."/>
            <person name="Braasch I."/>
            <person name="Desvignes T."/>
            <person name="Postlethwait J."/>
            <person name="Bobe J."/>
            <person name="Guiguen Y."/>
        </authorList>
    </citation>
    <scope>NUCLEOTIDE SEQUENCE</scope>
    <source>
        <strain evidence="2">M-15738</strain>
        <tissue evidence="2">Blood</tissue>
    </source>
</reference>
<evidence type="ECO:0000313" key="2">
    <source>
        <dbReference type="EMBL" id="KAG5268564.1"/>
    </source>
</evidence>
<feature type="region of interest" description="Disordered" evidence="1">
    <location>
        <begin position="524"/>
        <end position="551"/>
    </location>
</feature>
<feature type="region of interest" description="Disordered" evidence="1">
    <location>
        <begin position="115"/>
        <end position="151"/>
    </location>
</feature>
<dbReference type="Proteomes" id="UP000823561">
    <property type="component" value="Chromosome 16"/>
</dbReference>
<dbReference type="GO" id="GO:0001725">
    <property type="term" value="C:stress fiber"/>
    <property type="evidence" value="ECO:0007669"/>
    <property type="project" value="TreeGrafter"/>
</dbReference>
<dbReference type="InterPro" id="IPR030072">
    <property type="entry name" value="XIRP1/XIRP2"/>
</dbReference>
<dbReference type="PANTHER" id="PTHR22591">
    <property type="entry name" value="XIN"/>
    <property type="match status" value="1"/>
</dbReference>
<dbReference type="EMBL" id="JADWDJ010000016">
    <property type="protein sequence ID" value="KAG5268564.1"/>
    <property type="molecule type" value="Genomic_DNA"/>
</dbReference>
<proteinExistence type="predicted"/>
<dbReference type="GO" id="GO:0007015">
    <property type="term" value="P:actin filament organization"/>
    <property type="evidence" value="ECO:0007669"/>
    <property type="project" value="TreeGrafter"/>
</dbReference>